<proteinExistence type="inferred from homology"/>
<comment type="similarity">
    <text evidence="1">Belongs to the barstar family.</text>
</comment>
<dbReference type="EMBL" id="JARXVH010000007">
    <property type="protein sequence ID" value="MDH6217732.1"/>
    <property type="molecule type" value="Genomic_DNA"/>
</dbReference>
<evidence type="ECO:0000313" key="3">
    <source>
        <dbReference type="EMBL" id="MDH6217732.1"/>
    </source>
</evidence>
<dbReference type="Gene3D" id="3.30.370.10">
    <property type="entry name" value="Barstar-like"/>
    <property type="match status" value="1"/>
</dbReference>
<accession>A0ABT6LN43</accession>
<organism evidence="3 4">
    <name type="scientific">Streptomyces pseudovenezuelae</name>
    <dbReference type="NCBI Taxonomy" id="67350"/>
    <lineage>
        <taxon>Bacteria</taxon>
        <taxon>Bacillati</taxon>
        <taxon>Actinomycetota</taxon>
        <taxon>Actinomycetes</taxon>
        <taxon>Kitasatosporales</taxon>
        <taxon>Streptomycetaceae</taxon>
        <taxon>Streptomyces</taxon>
        <taxon>Streptomyces aurantiacus group</taxon>
    </lineage>
</organism>
<evidence type="ECO:0000256" key="1">
    <source>
        <dbReference type="ARBA" id="ARBA00006845"/>
    </source>
</evidence>
<protein>
    <recommendedName>
        <fullName evidence="2">Barstar (barnase inhibitor) domain-containing protein</fullName>
    </recommendedName>
</protein>
<keyword evidence="4" id="KW-1185">Reference proteome</keyword>
<dbReference type="Proteomes" id="UP001160499">
    <property type="component" value="Unassembled WGS sequence"/>
</dbReference>
<gene>
    <name evidence="3" type="ORF">M2283_005060</name>
</gene>
<dbReference type="InterPro" id="IPR000468">
    <property type="entry name" value="Barstar"/>
</dbReference>
<comment type="caution">
    <text evidence="3">The sequence shown here is derived from an EMBL/GenBank/DDBJ whole genome shotgun (WGS) entry which is preliminary data.</text>
</comment>
<evidence type="ECO:0000313" key="4">
    <source>
        <dbReference type="Proteomes" id="UP001160499"/>
    </source>
</evidence>
<dbReference type="SUPFAM" id="SSF52038">
    <property type="entry name" value="Barstar-related"/>
    <property type="match status" value="1"/>
</dbReference>
<dbReference type="Pfam" id="PF01337">
    <property type="entry name" value="Barstar"/>
    <property type="match status" value="1"/>
</dbReference>
<dbReference type="InterPro" id="IPR035905">
    <property type="entry name" value="Barstar-like_sf"/>
</dbReference>
<reference evidence="3 4" key="1">
    <citation type="submission" date="2023-04" db="EMBL/GenBank/DDBJ databases">
        <title>Forest soil microbial communities from Buena Vista Peninsula, Colon Province, Panama.</title>
        <authorList>
            <person name="Bouskill N."/>
        </authorList>
    </citation>
    <scope>NUCLEOTIDE SEQUENCE [LARGE SCALE GENOMIC DNA]</scope>
    <source>
        <strain evidence="3 4">GGS1</strain>
    </source>
</reference>
<feature type="domain" description="Barstar (barnase inhibitor)" evidence="2">
    <location>
        <begin position="42"/>
        <end position="109"/>
    </location>
</feature>
<name>A0ABT6LN43_9ACTN</name>
<sequence length="186" mass="20027">MGWWADGPMDVTGVSAPWVVCVPHGAAEVQRQLSALEARGGRVHHFDARDLTTEQGIHGSFAEVLQFPAYFGRNWDALVDCLGDLCGAVTGGGVGIAGVIRDADRLLEAEFFPLFVSVLCQGADRANASVDLDGLPLDRPALAEHFVLEFRDFDPGAIELRIRQPELAVTVGDGFVGAALDPEEWR</sequence>
<evidence type="ECO:0000259" key="2">
    <source>
        <dbReference type="Pfam" id="PF01337"/>
    </source>
</evidence>